<feature type="domain" description="Saposin B-type" evidence="3">
    <location>
        <begin position="21"/>
        <end position="97"/>
    </location>
</feature>
<feature type="signal peptide" evidence="2">
    <location>
        <begin position="1"/>
        <end position="19"/>
    </location>
</feature>
<feature type="chain" id="PRO_5042158246" evidence="2">
    <location>
        <begin position="20"/>
        <end position="97"/>
    </location>
</feature>
<keyword evidence="1" id="KW-1015">Disulfide bond</keyword>
<dbReference type="Gene3D" id="1.10.225.10">
    <property type="entry name" value="Saposin-like"/>
    <property type="match status" value="1"/>
</dbReference>
<proteinExistence type="predicted"/>
<dbReference type="SUPFAM" id="SSF47862">
    <property type="entry name" value="Saposin"/>
    <property type="match status" value="1"/>
</dbReference>
<reference evidence="5" key="1">
    <citation type="submission" date="2024-02" db="UniProtKB">
        <authorList>
            <consortium name="WormBaseParasite"/>
        </authorList>
    </citation>
    <scope>IDENTIFICATION</scope>
</reference>
<evidence type="ECO:0000256" key="2">
    <source>
        <dbReference type="SAM" id="SignalP"/>
    </source>
</evidence>
<dbReference type="InterPro" id="IPR011001">
    <property type="entry name" value="Saposin-like"/>
</dbReference>
<sequence>MKSLFILVVFICFLAVSFSADREFCVACEPFINDVVEYKNENPDKFVDKTRKACTKRFNMVYPTFCKTLVTPQIDDIRDKLQKNLPVKQICRGLRMC</sequence>
<dbReference type="InterPro" id="IPR008139">
    <property type="entry name" value="SaposinB_dom"/>
</dbReference>
<evidence type="ECO:0000259" key="3">
    <source>
        <dbReference type="PROSITE" id="PS50015"/>
    </source>
</evidence>
<evidence type="ECO:0000256" key="1">
    <source>
        <dbReference type="ARBA" id="ARBA00023157"/>
    </source>
</evidence>
<evidence type="ECO:0000313" key="4">
    <source>
        <dbReference type="Proteomes" id="UP000887575"/>
    </source>
</evidence>
<dbReference type="WBParaSite" id="MBELARI_LOCUS4557">
    <property type="protein sequence ID" value="MBELARI_LOCUS4557"/>
    <property type="gene ID" value="MBELARI_LOCUS4557"/>
</dbReference>
<name>A0AAF3FC62_9BILA</name>
<evidence type="ECO:0000313" key="5">
    <source>
        <dbReference type="WBParaSite" id="MBELARI_LOCUS4557"/>
    </source>
</evidence>
<dbReference type="PROSITE" id="PS50015">
    <property type="entry name" value="SAP_B"/>
    <property type="match status" value="1"/>
</dbReference>
<accession>A0AAF3FC62</accession>
<dbReference type="Proteomes" id="UP000887575">
    <property type="component" value="Unassembled WGS sequence"/>
</dbReference>
<protein>
    <submittedName>
        <fullName evidence="5">Saposin B-type domain-containing protein</fullName>
    </submittedName>
</protein>
<dbReference type="AlphaFoldDB" id="A0AAF3FC62"/>
<keyword evidence="2" id="KW-0732">Signal</keyword>
<keyword evidence="4" id="KW-1185">Reference proteome</keyword>
<organism evidence="4 5">
    <name type="scientific">Mesorhabditis belari</name>
    <dbReference type="NCBI Taxonomy" id="2138241"/>
    <lineage>
        <taxon>Eukaryota</taxon>
        <taxon>Metazoa</taxon>
        <taxon>Ecdysozoa</taxon>
        <taxon>Nematoda</taxon>
        <taxon>Chromadorea</taxon>
        <taxon>Rhabditida</taxon>
        <taxon>Rhabditina</taxon>
        <taxon>Rhabditomorpha</taxon>
        <taxon>Rhabditoidea</taxon>
        <taxon>Rhabditidae</taxon>
        <taxon>Mesorhabditinae</taxon>
        <taxon>Mesorhabditis</taxon>
    </lineage>
</organism>